<reference evidence="3" key="1">
    <citation type="submission" date="2024-04" db="EMBL/GenBank/DDBJ databases">
        <title>Salinicola lusitanus LLJ914,a marine bacterium isolated from the Okinawa Trough.</title>
        <authorList>
            <person name="Li J."/>
        </authorList>
    </citation>
    <scope>NUCLEOTIDE SEQUENCE [LARGE SCALE GENOMIC DNA]</scope>
</reference>
<dbReference type="EMBL" id="JBBPFD010000002">
    <property type="protein sequence ID" value="KAK7938767.1"/>
    <property type="molecule type" value="Genomic_DNA"/>
</dbReference>
<evidence type="ECO:0000313" key="2">
    <source>
        <dbReference type="EMBL" id="KAK7938767.1"/>
    </source>
</evidence>
<gene>
    <name evidence="2" type="ORF">WMY93_002093</name>
</gene>
<feature type="region of interest" description="Disordered" evidence="1">
    <location>
        <begin position="42"/>
        <end position="68"/>
    </location>
</feature>
<proteinExistence type="predicted"/>
<keyword evidence="3" id="KW-1185">Reference proteome</keyword>
<feature type="compositionally biased region" description="Basic and acidic residues" evidence="1">
    <location>
        <begin position="174"/>
        <end position="184"/>
    </location>
</feature>
<feature type="region of interest" description="Disordered" evidence="1">
    <location>
        <begin position="165"/>
        <end position="184"/>
    </location>
</feature>
<dbReference type="Proteomes" id="UP001460270">
    <property type="component" value="Unassembled WGS sequence"/>
</dbReference>
<name>A0AAW0Q2Q0_9GOBI</name>
<evidence type="ECO:0000313" key="3">
    <source>
        <dbReference type="Proteomes" id="UP001460270"/>
    </source>
</evidence>
<accession>A0AAW0Q2Q0</accession>
<dbReference type="AlphaFoldDB" id="A0AAW0Q2Q0"/>
<protein>
    <submittedName>
        <fullName evidence="2">Uncharacterized protein</fullName>
    </submittedName>
</protein>
<organism evidence="2 3">
    <name type="scientific">Mugilogobius chulae</name>
    <name type="common">yellowstripe goby</name>
    <dbReference type="NCBI Taxonomy" id="88201"/>
    <lineage>
        <taxon>Eukaryota</taxon>
        <taxon>Metazoa</taxon>
        <taxon>Chordata</taxon>
        <taxon>Craniata</taxon>
        <taxon>Vertebrata</taxon>
        <taxon>Euteleostomi</taxon>
        <taxon>Actinopterygii</taxon>
        <taxon>Neopterygii</taxon>
        <taxon>Teleostei</taxon>
        <taxon>Neoteleostei</taxon>
        <taxon>Acanthomorphata</taxon>
        <taxon>Gobiaria</taxon>
        <taxon>Gobiiformes</taxon>
        <taxon>Gobioidei</taxon>
        <taxon>Gobiidae</taxon>
        <taxon>Gobionellinae</taxon>
        <taxon>Mugilogobius</taxon>
    </lineage>
</organism>
<evidence type="ECO:0000256" key="1">
    <source>
        <dbReference type="SAM" id="MobiDB-lite"/>
    </source>
</evidence>
<sequence length="184" mass="19557">MAAVMLVVFYKLRKQHQLHKHHGPARAIEIINVEDEIGAGASGRGSGISGGSTISQSGSSGIGGGQSLRLHHPEIVNLPNLARSEHMNHYYKTHHFNNNMMSLGMGSGLNNNNNPSPCSQAQSISCTQIPTTMGGMTTCGTLPTPVPLPQLGLHSSLKGLMGKGQNEPLLFKNGSKENVQETQI</sequence>
<comment type="caution">
    <text evidence="2">The sequence shown here is derived from an EMBL/GenBank/DDBJ whole genome shotgun (WGS) entry which is preliminary data.</text>
</comment>